<protein>
    <submittedName>
        <fullName evidence="2">Membrane protein</fullName>
    </submittedName>
</protein>
<dbReference type="RefSeq" id="WP_052472004.1">
    <property type="nucleotide sequence ID" value="NZ_CP007151.1"/>
</dbReference>
<keyword evidence="1" id="KW-1133">Transmembrane helix</keyword>
<organism evidence="2 3">
    <name type="scientific">Marinobacter similis</name>
    <dbReference type="NCBI Taxonomy" id="1420916"/>
    <lineage>
        <taxon>Bacteria</taxon>
        <taxon>Pseudomonadati</taxon>
        <taxon>Pseudomonadota</taxon>
        <taxon>Gammaproteobacteria</taxon>
        <taxon>Pseudomonadales</taxon>
        <taxon>Marinobacteraceae</taxon>
        <taxon>Marinobacter</taxon>
    </lineage>
</organism>
<reference evidence="2 3" key="1">
    <citation type="journal article" date="2014" name="Genome Announc.">
        <title>Draft Genome Sequences of Marinobacter similis A3d10T and Marinobacter salarius R9SW1T.</title>
        <authorList>
            <person name="Ivanova E.P."/>
            <person name="Ng H.J."/>
            <person name="Webb H.K."/>
            <person name="Feng G."/>
            <person name="Oshima K."/>
            <person name="Hattori M."/>
            <person name="Ohkuma M."/>
            <person name="Sergeev A.F."/>
            <person name="Mikhailov V.V."/>
            <person name="Crawford R.J."/>
            <person name="Sawabe T."/>
        </authorList>
    </citation>
    <scope>NUCLEOTIDE SEQUENCE [LARGE SCALE GENOMIC DNA]</scope>
    <source>
        <strain evidence="2 3">A3d10</strain>
    </source>
</reference>
<evidence type="ECO:0000256" key="1">
    <source>
        <dbReference type="SAM" id="Phobius"/>
    </source>
</evidence>
<proteinExistence type="predicted"/>
<evidence type="ECO:0000313" key="2">
    <source>
        <dbReference type="EMBL" id="AHI28728.1"/>
    </source>
</evidence>
<dbReference type="KEGG" id="msx:AU14_09165"/>
<dbReference type="OrthoDB" id="10014742at2"/>
<dbReference type="HOGENOM" id="CLU_2844742_0_0_6"/>
<dbReference type="AlphaFoldDB" id="W5YQG7"/>
<dbReference type="Proteomes" id="UP000061489">
    <property type="component" value="Chromosome"/>
</dbReference>
<sequence>MQSRQAESLFLIVLVVTVSLLSAGSSLKTVAVSLSLFATCLAVFFYPSIHDYLKRRRHGGEDGGH</sequence>
<dbReference type="EMBL" id="CP007151">
    <property type="protein sequence ID" value="AHI28728.1"/>
    <property type="molecule type" value="Genomic_DNA"/>
</dbReference>
<name>W5YQG7_9GAMM</name>
<feature type="transmembrane region" description="Helical" evidence="1">
    <location>
        <begin position="30"/>
        <end position="49"/>
    </location>
</feature>
<keyword evidence="1" id="KW-0812">Transmembrane</keyword>
<keyword evidence="1" id="KW-0472">Membrane</keyword>
<evidence type="ECO:0000313" key="3">
    <source>
        <dbReference type="Proteomes" id="UP000061489"/>
    </source>
</evidence>
<feature type="transmembrane region" description="Helical" evidence="1">
    <location>
        <begin position="7"/>
        <end position="24"/>
    </location>
</feature>
<gene>
    <name evidence="2" type="ORF">AU14_09165</name>
</gene>
<accession>W5YQG7</accession>
<keyword evidence="3" id="KW-1185">Reference proteome</keyword>